<dbReference type="InterPro" id="IPR018261">
    <property type="entry name" value="Ribosomal_bL27_CS"/>
</dbReference>
<proteinExistence type="inferred from homology"/>
<dbReference type="EMBL" id="MU128977">
    <property type="protein sequence ID" value="KAF9513123.1"/>
    <property type="molecule type" value="Genomic_DNA"/>
</dbReference>
<dbReference type="PANTHER" id="PTHR15893:SF0">
    <property type="entry name" value="LARGE RIBOSOMAL SUBUNIT PROTEIN BL27M"/>
    <property type="match status" value="1"/>
</dbReference>
<dbReference type="PROSITE" id="PS00831">
    <property type="entry name" value="RIBOSOMAL_L27"/>
    <property type="match status" value="1"/>
</dbReference>
<sequence>MLGVDIHRFTLLASWRPRHHVTPILSGNSAFVFSWEDLHLIWLRRIIDQVRYATKKGGGVTSNHGSSPGQRLGLKLFSDQYAEAGNIIIRQRGTQFHPGQHVYMGRDHTLHAAIPGFVRFYRLRKGTKERRYIGIVRERGEKLPRDEATRGRSRYFGHVDLTGHEQIIPKNA</sequence>
<dbReference type="GO" id="GO:0006412">
    <property type="term" value="P:translation"/>
    <property type="evidence" value="ECO:0007669"/>
    <property type="project" value="InterPro"/>
</dbReference>
<reference evidence="5" key="1">
    <citation type="journal article" date="2020" name="Nat. Commun.">
        <title>Large-scale genome sequencing of mycorrhizal fungi provides insights into the early evolution of symbiotic traits.</title>
        <authorList>
            <person name="Miyauchi S."/>
            <person name="Kiss E."/>
            <person name="Kuo A."/>
            <person name="Drula E."/>
            <person name="Kohler A."/>
            <person name="Sanchez-Garcia M."/>
            <person name="Morin E."/>
            <person name="Andreopoulos B."/>
            <person name="Barry K.W."/>
            <person name="Bonito G."/>
            <person name="Buee M."/>
            <person name="Carver A."/>
            <person name="Chen C."/>
            <person name="Cichocki N."/>
            <person name="Clum A."/>
            <person name="Culley D."/>
            <person name="Crous P.W."/>
            <person name="Fauchery L."/>
            <person name="Girlanda M."/>
            <person name="Hayes R.D."/>
            <person name="Keri Z."/>
            <person name="LaButti K."/>
            <person name="Lipzen A."/>
            <person name="Lombard V."/>
            <person name="Magnuson J."/>
            <person name="Maillard F."/>
            <person name="Murat C."/>
            <person name="Nolan M."/>
            <person name="Ohm R.A."/>
            <person name="Pangilinan J."/>
            <person name="Pereira M.F."/>
            <person name="Perotto S."/>
            <person name="Peter M."/>
            <person name="Pfister S."/>
            <person name="Riley R."/>
            <person name="Sitrit Y."/>
            <person name="Stielow J.B."/>
            <person name="Szollosi G."/>
            <person name="Zifcakova L."/>
            <person name="Stursova M."/>
            <person name="Spatafora J.W."/>
            <person name="Tedersoo L."/>
            <person name="Vaario L.M."/>
            <person name="Yamada A."/>
            <person name="Yan M."/>
            <person name="Wang P."/>
            <person name="Xu J."/>
            <person name="Bruns T."/>
            <person name="Baldrian P."/>
            <person name="Vilgalys R."/>
            <person name="Dunand C."/>
            <person name="Henrissat B."/>
            <person name="Grigoriev I.V."/>
            <person name="Hibbett D."/>
            <person name="Nagy L.G."/>
            <person name="Martin F.M."/>
        </authorList>
    </citation>
    <scope>NUCLEOTIDE SEQUENCE</scope>
    <source>
        <strain evidence="5">UP504</strain>
    </source>
</reference>
<feature type="non-terminal residue" evidence="5">
    <location>
        <position position="172"/>
    </location>
</feature>
<evidence type="ECO:0000313" key="5">
    <source>
        <dbReference type="EMBL" id="KAF9513123.1"/>
    </source>
</evidence>
<dbReference type="PRINTS" id="PR00063">
    <property type="entry name" value="RIBOSOMALL27"/>
</dbReference>
<dbReference type="OrthoDB" id="1867012at2759"/>
<dbReference type="SUPFAM" id="SSF110324">
    <property type="entry name" value="Ribosomal L27 protein-like"/>
    <property type="match status" value="1"/>
</dbReference>
<comment type="caution">
    <text evidence="5">The sequence shown here is derived from an EMBL/GenBank/DDBJ whole genome shotgun (WGS) entry which is preliminary data.</text>
</comment>
<accession>A0A9P6AW82</accession>
<evidence type="ECO:0000256" key="1">
    <source>
        <dbReference type="ARBA" id="ARBA00010797"/>
    </source>
</evidence>
<evidence type="ECO:0000256" key="3">
    <source>
        <dbReference type="ARBA" id="ARBA00023274"/>
    </source>
</evidence>
<protein>
    <recommendedName>
        <fullName evidence="4">Large ribosomal subunit protein bL27m</fullName>
    </recommendedName>
</protein>
<gene>
    <name evidence="5" type="ORF">BS47DRAFT_1317797</name>
</gene>
<dbReference type="AlphaFoldDB" id="A0A9P6AW82"/>
<name>A0A9P6AW82_9AGAM</name>
<keyword evidence="6" id="KW-1185">Reference proteome</keyword>
<dbReference type="GO" id="GO:0003735">
    <property type="term" value="F:structural constituent of ribosome"/>
    <property type="evidence" value="ECO:0007669"/>
    <property type="project" value="InterPro"/>
</dbReference>
<comment type="similarity">
    <text evidence="1">Belongs to the bacterial ribosomal protein bL27 family.</text>
</comment>
<feature type="non-terminal residue" evidence="5">
    <location>
        <position position="1"/>
    </location>
</feature>
<organism evidence="5 6">
    <name type="scientific">Hydnum rufescens UP504</name>
    <dbReference type="NCBI Taxonomy" id="1448309"/>
    <lineage>
        <taxon>Eukaryota</taxon>
        <taxon>Fungi</taxon>
        <taxon>Dikarya</taxon>
        <taxon>Basidiomycota</taxon>
        <taxon>Agaricomycotina</taxon>
        <taxon>Agaricomycetes</taxon>
        <taxon>Cantharellales</taxon>
        <taxon>Hydnaceae</taxon>
        <taxon>Hydnum</taxon>
    </lineage>
</organism>
<dbReference type="Pfam" id="PF01016">
    <property type="entry name" value="Ribosomal_L27"/>
    <property type="match status" value="1"/>
</dbReference>
<dbReference type="Proteomes" id="UP000886523">
    <property type="component" value="Unassembled WGS sequence"/>
</dbReference>
<dbReference type="PANTHER" id="PTHR15893">
    <property type="entry name" value="RIBOSOMAL PROTEIN L27"/>
    <property type="match status" value="1"/>
</dbReference>
<evidence type="ECO:0000256" key="2">
    <source>
        <dbReference type="ARBA" id="ARBA00022980"/>
    </source>
</evidence>
<evidence type="ECO:0000256" key="4">
    <source>
        <dbReference type="ARBA" id="ARBA00035267"/>
    </source>
</evidence>
<dbReference type="Gene3D" id="2.40.50.100">
    <property type="match status" value="1"/>
</dbReference>
<evidence type="ECO:0000313" key="6">
    <source>
        <dbReference type="Proteomes" id="UP000886523"/>
    </source>
</evidence>
<keyword evidence="3" id="KW-0687">Ribonucleoprotein</keyword>
<dbReference type="InterPro" id="IPR001684">
    <property type="entry name" value="Ribosomal_bL27"/>
</dbReference>
<dbReference type="GO" id="GO:0005762">
    <property type="term" value="C:mitochondrial large ribosomal subunit"/>
    <property type="evidence" value="ECO:0007669"/>
    <property type="project" value="TreeGrafter"/>
</dbReference>
<keyword evidence="2" id="KW-0689">Ribosomal protein</keyword>